<dbReference type="EMBL" id="CAMXCT030001186">
    <property type="protein sequence ID" value="CAL4774949.1"/>
    <property type="molecule type" value="Genomic_DNA"/>
</dbReference>
<comment type="caution">
    <text evidence="2">The sequence shown here is derived from an EMBL/GenBank/DDBJ whole genome shotgun (WGS) entry which is preliminary data.</text>
</comment>
<reference evidence="2" key="1">
    <citation type="submission" date="2022-10" db="EMBL/GenBank/DDBJ databases">
        <authorList>
            <person name="Chen Y."/>
            <person name="Dougan E. K."/>
            <person name="Chan C."/>
            <person name="Rhodes N."/>
            <person name="Thang M."/>
        </authorList>
    </citation>
    <scope>NUCLEOTIDE SEQUENCE</scope>
</reference>
<keyword evidence="4" id="KW-1185">Reference proteome</keyword>
<evidence type="ECO:0000313" key="2">
    <source>
        <dbReference type="EMBL" id="CAI3987637.1"/>
    </source>
</evidence>
<evidence type="ECO:0000313" key="3">
    <source>
        <dbReference type="EMBL" id="CAL4774949.1"/>
    </source>
</evidence>
<name>A0A9P1FV97_9DINO</name>
<evidence type="ECO:0000313" key="4">
    <source>
        <dbReference type="Proteomes" id="UP001152797"/>
    </source>
</evidence>
<feature type="region of interest" description="Disordered" evidence="1">
    <location>
        <begin position="131"/>
        <end position="218"/>
    </location>
</feature>
<dbReference type="OrthoDB" id="10392910at2759"/>
<protein>
    <submittedName>
        <fullName evidence="2">Uncharacterized protein</fullName>
    </submittedName>
</protein>
<dbReference type="EMBL" id="CAMXCT010001186">
    <property type="protein sequence ID" value="CAI3987637.1"/>
    <property type="molecule type" value="Genomic_DNA"/>
</dbReference>
<reference evidence="3 4" key="2">
    <citation type="submission" date="2024-05" db="EMBL/GenBank/DDBJ databases">
        <authorList>
            <person name="Chen Y."/>
            <person name="Shah S."/>
            <person name="Dougan E. K."/>
            <person name="Thang M."/>
            <person name="Chan C."/>
        </authorList>
    </citation>
    <scope>NUCLEOTIDE SEQUENCE [LARGE SCALE GENOMIC DNA]</scope>
</reference>
<sequence length="218" mass="24222">MMRPMLEKRIRRKIQHRKSCPAAIPECPPESKALSTAHVISMPDEGTIYKDCIHVTEEDLRRYGTDIAKLRQHQVQPWERHHHARELSFGEAFEVDCRKPAEVLDPWRNIPEPERLRPPNEGDLFLNQVVPKSPNKVQEEDEAEAEDRRLSKAGYKRMSSNISAGSASTAVSTAAPSAPLSRASSKESAGKTGLQRSMTLPPVARSRSLVLAGATLAG</sequence>
<evidence type="ECO:0000256" key="1">
    <source>
        <dbReference type="SAM" id="MobiDB-lite"/>
    </source>
</evidence>
<dbReference type="EMBL" id="CAMXCT020001186">
    <property type="protein sequence ID" value="CAL1141012.1"/>
    <property type="molecule type" value="Genomic_DNA"/>
</dbReference>
<dbReference type="Proteomes" id="UP001152797">
    <property type="component" value="Unassembled WGS sequence"/>
</dbReference>
<feature type="compositionally biased region" description="Low complexity" evidence="1">
    <location>
        <begin position="163"/>
        <end position="183"/>
    </location>
</feature>
<organism evidence="2">
    <name type="scientific">Cladocopium goreaui</name>
    <dbReference type="NCBI Taxonomy" id="2562237"/>
    <lineage>
        <taxon>Eukaryota</taxon>
        <taxon>Sar</taxon>
        <taxon>Alveolata</taxon>
        <taxon>Dinophyceae</taxon>
        <taxon>Suessiales</taxon>
        <taxon>Symbiodiniaceae</taxon>
        <taxon>Cladocopium</taxon>
    </lineage>
</organism>
<proteinExistence type="predicted"/>
<dbReference type="AlphaFoldDB" id="A0A9P1FV97"/>
<accession>A0A9P1FV97</accession>
<gene>
    <name evidence="2" type="ORF">C1SCF055_LOCUS14892</name>
</gene>